<reference evidence="1 2" key="1">
    <citation type="submission" date="2020-08" db="EMBL/GenBank/DDBJ databases">
        <title>Genome public.</title>
        <authorList>
            <person name="Liu C."/>
            <person name="Sun Q."/>
        </authorList>
    </citation>
    <scope>NUCLEOTIDE SEQUENCE [LARGE SCALE GENOMIC DNA]</scope>
    <source>
        <strain evidence="1 2">M27</strain>
    </source>
</reference>
<evidence type="ECO:0000313" key="1">
    <source>
        <dbReference type="EMBL" id="MBC5605307.1"/>
    </source>
</evidence>
<keyword evidence="2" id="KW-1185">Reference proteome</keyword>
<name>A0ABR7CBY1_9BACE</name>
<organism evidence="1 2">
    <name type="scientific">Bacteroides difficilis</name>
    <dbReference type="NCBI Taxonomy" id="2763021"/>
    <lineage>
        <taxon>Bacteria</taxon>
        <taxon>Pseudomonadati</taxon>
        <taxon>Bacteroidota</taxon>
        <taxon>Bacteroidia</taxon>
        <taxon>Bacteroidales</taxon>
        <taxon>Bacteroidaceae</taxon>
        <taxon>Bacteroides</taxon>
    </lineage>
</organism>
<dbReference type="RefSeq" id="WP_153260233.1">
    <property type="nucleotide sequence ID" value="NZ_CP182814.1"/>
</dbReference>
<gene>
    <name evidence="1" type="ORF">H8S67_11575</name>
</gene>
<accession>A0ABR7CBY1</accession>
<comment type="caution">
    <text evidence="1">The sequence shown here is derived from an EMBL/GenBank/DDBJ whole genome shotgun (WGS) entry which is preliminary data.</text>
</comment>
<dbReference type="Proteomes" id="UP000600600">
    <property type="component" value="Unassembled WGS sequence"/>
</dbReference>
<dbReference type="EMBL" id="JACOOE010000005">
    <property type="protein sequence ID" value="MBC5605307.1"/>
    <property type="molecule type" value="Genomic_DNA"/>
</dbReference>
<protein>
    <submittedName>
        <fullName evidence="1">Uncharacterized protein</fullName>
    </submittedName>
</protein>
<proteinExistence type="predicted"/>
<evidence type="ECO:0000313" key="2">
    <source>
        <dbReference type="Proteomes" id="UP000600600"/>
    </source>
</evidence>
<sequence length="50" mass="5846">MTIKKFKSKEEAVKAIKEAATRKRIWTEQVQSGRSVSELKDKDFKLVKFC</sequence>